<protein>
    <submittedName>
        <fullName evidence="1">Uncharacterized protein</fullName>
    </submittedName>
</protein>
<dbReference type="RefSeq" id="WP_188731479.1">
    <property type="nucleotide sequence ID" value="NZ_BMIT01000027.1"/>
</dbReference>
<comment type="caution">
    <text evidence="1">The sequence shown here is derived from an EMBL/GenBank/DDBJ whole genome shotgun (WGS) entry which is preliminary data.</text>
</comment>
<dbReference type="Proteomes" id="UP000638462">
    <property type="component" value="Unassembled WGS sequence"/>
</dbReference>
<keyword evidence="2" id="KW-1185">Reference proteome</keyword>
<sequence>MNQLINYSDWYELRELVLYASHYKTLKVPTVKGYDSIVDLVKDYLASGEHSSLDKAATRVATLCPGATEEGISTPWLLLEKS</sequence>
<accession>A0ABQ1UC04</accession>
<evidence type="ECO:0000313" key="2">
    <source>
        <dbReference type="Proteomes" id="UP000638462"/>
    </source>
</evidence>
<name>A0ABQ1UC04_9GAMM</name>
<proteinExistence type="predicted"/>
<dbReference type="EMBL" id="BMIT01000027">
    <property type="protein sequence ID" value="GGF12577.1"/>
    <property type="molecule type" value="Genomic_DNA"/>
</dbReference>
<reference evidence="2" key="1">
    <citation type="journal article" date="2019" name="Int. J. Syst. Evol. Microbiol.">
        <title>The Global Catalogue of Microorganisms (GCM) 10K type strain sequencing project: providing services to taxonomists for standard genome sequencing and annotation.</title>
        <authorList>
            <consortium name="The Broad Institute Genomics Platform"/>
            <consortium name="The Broad Institute Genome Sequencing Center for Infectious Disease"/>
            <person name="Wu L."/>
            <person name="Ma J."/>
        </authorList>
    </citation>
    <scope>NUCLEOTIDE SEQUENCE [LARGE SCALE GENOMIC DNA]</scope>
    <source>
        <strain evidence="2">CGMCC 1.15394</strain>
    </source>
</reference>
<organism evidence="1 2">
    <name type="scientific">Pseudoalteromonas gelatinilytica</name>
    <dbReference type="NCBI Taxonomy" id="1703256"/>
    <lineage>
        <taxon>Bacteria</taxon>
        <taxon>Pseudomonadati</taxon>
        <taxon>Pseudomonadota</taxon>
        <taxon>Gammaproteobacteria</taxon>
        <taxon>Alteromonadales</taxon>
        <taxon>Pseudoalteromonadaceae</taxon>
        <taxon>Pseudoalteromonas</taxon>
    </lineage>
</organism>
<gene>
    <name evidence="1" type="ORF">GCM10008027_41740</name>
</gene>
<evidence type="ECO:0000313" key="1">
    <source>
        <dbReference type="EMBL" id="GGF12577.1"/>
    </source>
</evidence>